<evidence type="ECO:0000313" key="3">
    <source>
        <dbReference type="Proteomes" id="UP000186817"/>
    </source>
</evidence>
<gene>
    <name evidence="2" type="ORF">AK812_SmicGene7714</name>
</gene>
<reference evidence="2 3" key="1">
    <citation type="submission" date="2016-02" db="EMBL/GenBank/DDBJ databases">
        <title>Genome analysis of coral dinoflagellate symbionts highlights evolutionary adaptations to a symbiotic lifestyle.</title>
        <authorList>
            <person name="Aranda M."/>
            <person name="Li Y."/>
            <person name="Liew Y.J."/>
            <person name="Baumgarten S."/>
            <person name="Simakov O."/>
            <person name="Wilson M."/>
            <person name="Piel J."/>
            <person name="Ashoor H."/>
            <person name="Bougouffa S."/>
            <person name="Bajic V.B."/>
            <person name="Ryu T."/>
            <person name="Ravasi T."/>
            <person name="Bayer T."/>
            <person name="Micklem G."/>
            <person name="Kim H."/>
            <person name="Bhak J."/>
            <person name="Lajeunesse T.C."/>
            <person name="Voolstra C.R."/>
        </authorList>
    </citation>
    <scope>NUCLEOTIDE SEQUENCE [LARGE SCALE GENOMIC DNA]</scope>
    <source>
        <strain evidence="2 3">CCMP2467</strain>
    </source>
</reference>
<comment type="caution">
    <text evidence="2">The sequence shown here is derived from an EMBL/GenBank/DDBJ whole genome shotgun (WGS) entry which is preliminary data.</text>
</comment>
<dbReference type="AlphaFoldDB" id="A0A1Q9EMS1"/>
<proteinExistence type="predicted"/>
<protein>
    <submittedName>
        <fullName evidence="2">Uncharacterized protein</fullName>
    </submittedName>
</protein>
<sequence length="153" mass="17807">MGLARRLELGQLPDRLHRVLVLQTRQPQLQIGLKKKKKKRRKEGQRAEESWNKQCCPEQSHFIEKLQKKVSSDLHHWMLRSLHEVNRSAHPTGHPRSRQSLMHAEPTNVAFKKWVSEEELVELPEGSPDVPDPPFTFVIAHLFSHIFSLETCA</sequence>
<accession>A0A1Q9EMS1</accession>
<dbReference type="Proteomes" id="UP000186817">
    <property type="component" value="Unassembled WGS sequence"/>
</dbReference>
<feature type="compositionally biased region" description="Basic residues" evidence="1">
    <location>
        <begin position="33"/>
        <end position="43"/>
    </location>
</feature>
<evidence type="ECO:0000313" key="2">
    <source>
        <dbReference type="EMBL" id="OLQ08746.1"/>
    </source>
</evidence>
<organism evidence="2 3">
    <name type="scientific">Symbiodinium microadriaticum</name>
    <name type="common">Dinoflagellate</name>
    <name type="synonym">Zooxanthella microadriatica</name>
    <dbReference type="NCBI Taxonomy" id="2951"/>
    <lineage>
        <taxon>Eukaryota</taxon>
        <taxon>Sar</taxon>
        <taxon>Alveolata</taxon>
        <taxon>Dinophyceae</taxon>
        <taxon>Suessiales</taxon>
        <taxon>Symbiodiniaceae</taxon>
        <taxon>Symbiodinium</taxon>
    </lineage>
</organism>
<evidence type="ECO:0000256" key="1">
    <source>
        <dbReference type="SAM" id="MobiDB-lite"/>
    </source>
</evidence>
<feature type="region of interest" description="Disordered" evidence="1">
    <location>
        <begin position="31"/>
        <end position="52"/>
    </location>
</feature>
<name>A0A1Q9EMS1_SYMMI</name>
<keyword evidence="3" id="KW-1185">Reference proteome</keyword>
<dbReference type="EMBL" id="LSRX01000111">
    <property type="protein sequence ID" value="OLQ08746.1"/>
    <property type="molecule type" value="Genomic_DNA"/>
</dbReference>